<dbReference type="InParanoid" id="A0A5C3PFM3"/>
<protein>
    <recommendedName>
        <fullName evidence="3">F-box domain-containing protein</fullName>
    </recommendedName>
</protein>
<dbReference type="InterPro" id="IPR032675">
    <property type="entry name" value="LRR_dom_sf"/>
</dbReference>
<dbReference type="SUPFAM" id="SSF52047">
    <property type="entry name" value="RNI-like"/>
    <property type="match status" value="1"/>
</dbReference>
<keyword evidence="2" id="KW-1185">Reference proteome</keyword>
<organism evidence="1 2">
    <name type="scientific">Polyporus arcularius HHB13444</name>
    <dbReference type="NCBI Taxonomy" id="1314778"/>
    <lineage>
        <taxon>Eukaryota</taxon>
        <taxon>Fungi</taxon>
        <taxon>Dikarya</taxon>
        <taxon>Basidiomycota</taxon>
        <taxon>Agaricomycotina</taxon>
        <taxon>Agaricomycetes</taxon>
        <taxon>Polyporales</taxon>
        <taxon>Polyporaceae</taxon>
        <taxon>Polyporus</taxon>
    </lineage>
</organism>
<dbReference type="Gene3D" id="3.80.10.10">
    <property type="entry name" value="Ribonuclease Inhibitor"/>
    <property type="match status" value="1"/>
</dbReference>
<dbReference type="AlphaFoldDB" id="A0A5C3PFM3"/>
<dbReference type="Proteomes" id="UP000308197">
    <property type="component" value="Unassembled WGS sequence"/>
</dbReference>
<evidence type="ECO:0008006" key="3">
    <source>
        <dbReference type="Google" id="ProtNLM"/>
    </source>
</evidence>
<evidence type="ECO:0000313" key="2">
    <source>
        <dbReference type="Proteomes" id="UP000308197"/>
    </source>
</evidence>
<reference evidence="1 2" key="1">
    <citation type="journal article" date="2019" name="Nat. Ecol. Evol.">
        <title>Megaphylogeny resolves global patterns of mushroom evolution.</title>
        <authorList>
            <person name="Varga T."/>
            <person name="Krizsan K."/>
            <person name="Foldi C."/>
            <person name="Dima B."/>
            <person name="Sanchez-Garcia M."/>
            <person name="Sanchez-Ramirez S."/>
            <person name="Szollosi G.J."/>
            <person name="Szarkandi J.G."/>
            <person name="Papp V."/>
            <person name="Albert L."/>
            <person name="Andreopoulos W."/>
            <person name="Angelini C."/>
            <person name="Antonin V."/>
            <person name="Barry K.W."/>
            <person name="Bougher N.L."/>
            <person name="Buchanan P."/>
            <person name="Buyck B."/>
            <person name="Bense V."/>
            <person name="Catcheside P."/>
            <person name="Chovatia M."/>
            <person name="Cooper J."/>
            <person name="Damon W."/>
            <person name="Desjardin D."/>
            <person name="Finy P."/>
            <person name="Geml J."/>
            <person name="Haridas S."/>
            <person name="Hughes K."/>
            <person name="Justo A."/>
            <person name="Karasinski D."/>
            <person name="Kautmanova I."/>
            <person name="Kiss B."/>
            <person name="Kocsube S."/>
            <person name="Kotiranta H."/>
            <person name="LaButti K.M."/>
            <person name="Lechner B.E."/>
            <person name="Liimatainen K."/>
            <person name="Lipzen A."/>
            <person name="Lukacs Z."/>
            <person name="Mihaltcheva S."/>
            <person name="Morgado L.N."/>
            <person name="Niskanen T."/>
            <person name="Noordeloos M.E."/>
            <person name="Ohm R.A."/>
            <person name="Ortiz-Santana B."/>
            <person name="Ovrebo C."/>
            <person name="Racz N."/>
            <person name="Riley R."/>
            <person name="Savchenko A."/>
            <person name="Shiryaev A."/>
            <person name="Soop K."/>
            <person name="Spirin V."/>
            <person name="Szebenyi C."/>
            <person name="Tomsovsky M."/>
            <person name="Tulloss R.E."/>
            <person name="Uehling J."/>
            <person name="Grigoriev I.V."/>
            <person name="Vagvolgyi C."/>
            <person name="Papp T."/>
            <person name="Martin F.M."/>
            <person name="Miettinen O."/>
            <person name="Hibbett D.S."/>
            <person name="Nagy L.G."/>
        </authorList>
    </citation>
    <scope>NUCLEOTIDE SEQUENCE [LARGE SCALE GENOMIC DNA]</scope>
    <source>
        <strain evidence="1 2">HHB13444</strain>
    </source>
</reference>
<gene>
    <name evidence="1" type="ORF">K466DRAFT_598544</name>
</gene>
<dbReference type="EMBL" id="ML211108">
    <property type="protein sequence ID" value="TFK88554.1"/>
    <property type="molecule type" value="Genomic_DNA"/>
</dbReference>
<evidence type="ECO:0000313" key="1">
    <source>
        <dbReference type="EMBL" id="TFK88554.1"/>
    </source>
</evidence>
<name>A0A5C3PFM3_9APHY</name>
<accession>A0A5C3PFM3</accession>
<proteinExistence type="predicted"/>
<sequence>MHGMTWAALKVILSTPHLRELKISRGMLLCARLSVADVEDMRTTDSLAPLSNLIYEVDSSEVPDSFPAEMQVLTAILPKLAESLTVLLLPGTRAPLHIISGTQWPNLREFALRSKHWNLTVPPRPYASLIAQMPNLRSLTLELTPPASNNEDVFLVAALLPPLVMVSWPYRTEDRLRTSSQMLHILLKCATSVHNLTSLHVEYEMDDEEIALLSHIASAFPHMIELQIHRIRPLATDASANTNTNTVTASMVGECLAPLAQLRTLRVHMKFDDVPNRHPARRGWMYFRRDELWDFVQGTLKEAATMLARSLAPSVESVALLDPESSWRRFLVRDESSGSRTERKVTYDDAYYLQQSLPNQLIFY</sequence>